<evidence type="ECO:0000313" key="14">
    <source>
        <dbReference type="Proteomes" id="UP000286773"/>
    </source>
</evidence>
<comment type="catalytic activity">
    <reaction evidence="6 9 10">
        <text>4-methyl-5-(2-phosphooxyethyl)-thiazole + 4-amino-2-methyl-5-(diphosphooxymethyl)pyrimidine + H(+) = thiamine phosphate + diphosphate</text>
        <dbReference type="Rhea" id="RHEA:22328"/>
        <dbReference type="ChEBI" id="CHEBI:15378"/>
        <dbReference type="ChEBI" id="CHEBI:33019"/>
        <dbReference type="ChEBI" id="CHEBI:37575"/>
        <dbReference type="ChEBI" id="CHEBI:57841"/>
        <dbReference type="ChEBI" id="CHEBI:58296"/>
        <dbReference type="EC" id="2.5.1.3"/>
    </reaction>
</comment>
<comment type="caution">
    <text evidence="13">The sequence shown here is derived from an EMBL/GenBank/DDBJ whole genome shotgun (WGS) entry which is preliminary data.</text>
</comment>
<dbReference type="UniPathway" id="UPA00060">
    <property type="reaction ID" value="UER00141"/>
</dbReference>
<comment type="function">
    <text evidence="9">Condenses 4-methyl-5-(beta-hydroxyethyl)thiazole monophosphate (THZ-P) and 2-methyl-4-amino-5-hydroxymethyl pyrimidine pyrophosphate (HMP-PP) to form thiamine monophosphate (TMP).</text>
</comment>
<dbReference type="EC" id="2.5.1.3" evidence="9"/>
<evidence type="ECO:0000313" key="13">
    <source>
        <dbReference type="EMBL" id="RSU10469.1"/>
    </source>
</evidence>
<evidence type="ECO:0000256" key="3">
    <source>
        <dbReference type="ARBA" id="ARBA00022723"/>
    </source>
</evidence>
<evidence type="ECO:0000256" key="6">
    <source>
        <dbReference type="ARBA" id="ARBA00047334"/>
    </source>
</evidence>
<dbReference type="PANTHER" id="PTHR20857:SF15">
    <property type="entry name" value="THIAMINE-PHOSPHATE SYNTHASE"/>
    <property type="match status" value="1"/>
</dbReference>
<dbReference type="Proteomes" id="UP000286773">
    <property type="component" value="Unassembled WGS sequence"/>
</dbReference>
<keyword evidence="3 9" id="KW-0479">Metal-binding</keyword>
<dbReference type="Pfam" id="PF02581">
    <property type="entry name" value="TMP-TENI"/>
    <property type="match status" value="1"/>
</dbReference>
<sequence>MISDKLNIYFIMGTADVGDEDPLVVLEEALRCGITCFQFREKGKKSLQGKAYAAFAKNCQELCRRYHVPFIVNDDVDLAVALQADGLHIGQKDGDAATIRKKIGDKMILGVSTHSLQQLTTAIKAGADYVGIGPVYATQSKADAEQPVGIRLLHQAATAYPDFPKVAIGGLTPANSSAVVAAGVSGIAVISAISRSQNRQQTIQQFRNLF</sequence>
<comment type="catalytic activity">
    <reaction evidence="7 9 10">
        <text>2-(2-carboxy-4-methylthiazol-5-yl)ethyl phosphate + 4-amino-2-methyl-5-(diphosphooxymethyl)pyrimidine + 2 H(+) = thiamine phosphate + CO2 + diphosphate</text>
        <dbReference type="Rhea" id="RHEA:47848"/>
        <dbReference type="ChEBI" id="CHEBI:15378"/>
        <dbReference type="ChEBI" id="CHEBI:16526"/>
        <dbReference type="ChEBI" id="CHEBI:33019"/>
        <dbReference type="ChEBI" id="CHEBI:37575"/>
        <dbReference type="ChEBI" id="CHEBI:57841"/>
        <dbReference type="ChEBI" id="CHEBI:62890"/>
        <dbReference type="EC" id="2.5.1.3"/>
    </reaction>
</comment>
<dbReference type="AlphaFoldDB" id="A0A430AQS3"/>
<comment type="catalytic activity">
    <reaction evidence="8 9 10">
        <text>2-[(2R,5Z)-2-carboxy-4-methylthiazol-5(2H)-ylidene]ethyl phosphate + 4-amino-2-methyl-5-(diphosphooxymethyl)pyrimidine + 2 H(+) = thiamine phosphate + CO2 + diphosphate</text>
        <dbReference type="Rhea" id="RHEA:47844"/>
        <dbReference type="ChEBI" id="CHEBI:15378"/>
        <dbReference type="ChEBI" id="CHEBI:16526"/>
        <dbReference type="ChEBI" id="CHEBI:33019"/>
        <dbReference type="ChEBI" id="CHEBI:37575"/>
        <dbReference type="ChEBI" id="CHEBI:57841"/>
        <dbReference type="ChEBI" id="CHEBI:62899"/>
        <dbReference type="EC" id="2.5.1.3"/>
    </reaction>
</comment>
<comment type="cofactor">
    <cofactor evidence="9">
        <name>Mg(2+)</name>
        <dbReference type="ChEBI" id="CHEBI:18420"/>
    </cofactor>
    <text evidence="9">Binds 1 Mg(2+) ion per subunit.</text>
</comment>
<proteinExistence type="inferred from homology"/>
<evidence type="ECO:0000256" key="10">
    <source>
        <dbReference type="RuleBase" id="RU003826"/>
    </source>
</evidence>
<dbReference type="NCBIfam" id="TIGR00693">
    <property type="entry name" value="thiE"/>
    <property type="match status" value="1"/>
</dbReference>
<dbReference type="InterPro" id="IPR034291">
    <property type="entry name" value="TMP_synthase"/>
</dbReference>
<dbReference type="GO" id="GO:0000287">
    <property type="term" value="F:magnesium ion binding"/>
    <property type="evidence" value="ECO:0007669"/>
    <property type="project" value="UniProtKB-UniRule"/>
</dbReference>
<dbReference type="RefSeq" id="WP_126814302.1">
    <property type="nucleotide sequence ID" value="NZ_NGKC01000012.1"/>
</dbReference>
<comment type="pathway">
    <text evidence="1 9 11">Cofactor biosynthesis; thiamine diphosphate biosynthesis; thiamine phosphate from 4-amino-2-methyl-5-diphosphomethylpyrimidine and 4-methyl-5-(2-phosphoethyl)-thiazole: step 1/1.</text>
</comment>
<reference evidence="13 14" key="1">
    <citation type="submission" date="2017-05" db="EMBL/GenBank/DDBJ databases">
        <title>Vagococcus spp. assemblies.</title>
        <authorList>
            <person name="Gulvik C.A."/>
        </authorList>
    </citation>
    <scope>NUCLEOTIDE SEQUENCE [LARGE SCALE GENOMIC DNA]</scope>
    <source>
        <strain evidence="13 14">LMG 24798</strain>
    </source>
</reference>
<evidence type="ECO:0000256" key="11">
    <source>
        <dbReference type="RuleBase" id="RU004253"/>
    </source>
</evidence>
<dbReference type="FunFam" id="3.20.20.70:FF:000096">
    <property type="entry name" value="Thiamine-phosphate synthase"/>
    <property type="match status" value="1"/>
</dbReference>
<dbReference type="InterPro" id="IPR022998">
    <property type="entry name" value="ThiamineP_synth_TenI"/>
</dbReference>
<feature type="binding site" evidence="9">
    <location>
        <begin position="190"/>
        <end position="191"/>
    </location>
    <ligand>
        <name>2-[(2R,5Z)-2-carboxy-4-methylthiazol-5(2H)-ylidene]ethyl phosphate</name>
        <dbReference type="ChEBI" id="CHEBI:62899"/>
    </ligand>
</feature>
<evidence type="ECO:0000256" key="5">
    <source>
        <dbReference type="ARBA" id="ARBA00022977"/>
    </source>
</evidence>
<feature type="binding site" evidence="9">
    <location>
        <position position="170"/>
    </location>
    <ligand>
        <name>2-[(2R,5Z)-2-carboxy-4-methylthiazol-5(2H)-ylidene]ethyl phosphate</name>
        <dbReference type="ChEBI" id="CHEBI:62899"/>
    </ligand>
</feature>
<dbReference type="SUPFAM" id="SSF51391">
    <property type="entry name" value="Thiamin phosphate synthase"/>
    <property type="match status" value="1"/>
</dbReference>
<dbReference type="HAMAP" id="MF_00097">
    <property type="entry name" value="TMP_synthase"/>
    <property type="match status" value="1"/>
</dbReference>
<dbReference type="CDD" id="cd00564">
    <property type="entry name" value="TMP_TenI"/>
    <property type="match status" value="1"/>
</dbReference>
<feature type="binding site" evidence="9">
    <location>
        <begin position="38"/>
        <end position="42"/>
    </location>
    <ligand>
        <name>4-amino-2-methyl-5-(diphosphooxymethyl)pyrimidine</name>
        <dbReference type="ChEBI" id="CHEBI:57841"/>
    </ligand>
</feature>
<dbReference type="GO" id="GO:0009229">
    <property type="term" value="P:thiamine diphosphate biosynthetic process"/>
    <property type="evidence" value="ECO:0007669"/>
    <property type="project" value="UniProtKB-UniRule"/>
</dbReference>
<feature type="binding site" evidence="9">
    <location>
        <position position="93"/>
    </location>
    <ligand>
        <name>Mg(2+)</name>
        <dbReference type="ChEBI" id="CHEBI:18420"/>
    </ligand>
</feature>
<feature type="binding site" evidence="9">
    <location>
        <position position="112"/>
    </location>
    <ligand>
        <name>4-amino-2-methyl-5-(diphosphooxymethyl)pyrimidine</name>
        <dbReference type="ChEBI" id="CHEBI:57841"/>
    </ligand>
</feature>
<evidence type="ECO:0000256" key="2">
    <source>
        <dbReference type="ARBA" id="ARBA00022679"/>
    </source>
</evidence>
<dbReference type="GO" id="GO:0004789">
    <property type="term" value="F:thiamine-phosphate diphosphorylase activity"/>
    <property type="evidence" value="ECO:0007669"/>
    <property type="project" value="UniProtKB-UniRule"/>
</dbReference>
<keyword evidence="14" id="KW-1185">Reference proteome</keyword>
<feature type="domain" description="Thiamine phosphate synthase/TenI" evidence="12">
    <location>
        <begin position="8"/>
        <end position="193"/>
    </location>
</feature>
<evidence type="ECO:0000256" key="9">
    <source>
        <dbReference type="HAMAP-Rule" id="MF_00097"/>
    </source>
</evidence>
<keyword evidence="5 9" id="KW-0784">Thiamine biosynthesis</keyword>
<evidence type="ECO:0000256" key="7">
    <source>
        <dbReference type="ARBA" id="ARBA00047851"/>
    </source>
</evidence>
<dbReference type="Gene3D" id="3.20.20.70">
    <property type="entry name" value="Aldolase class I"/>
    <property type="match status" value="1"/>
</dbReference>
<dbReference type="InterPro" id="IPR036206">
    <property type="entry name" value="ThiamineP_synth_sf"/>
</dbReference>
<comment type="similarity">
    <text evidence="9 10">Belongs to the thiamine-phosphate synthase family.</text>
</comment>
<keyword evidence="4 9" id="KW-0460">Magnesium</keyword>
<feature type="binding site" evidence="9">
    <location>
        <position position="141"/>
    </location>
    <ligand>
        <name>4-amino-2-methyl-5-(diphosphooxymethyl)pyrimidine</name>
        <dbReference type="ChEBI" id="CHEBI:57841"/>
    </ligand>
</feature>
<organism evidence="13 14">
    <name type="scientific">Vagococcus acidifermentans</name>
    <dbReference type="NCBI Taxonomy" id="564710"/>
    <lineage>
        <taxon>Bacteria</taxon>
        <taxon>Bacillati</taxon>
        <taxon>Bacillota</taxon>
        <taxon>Bacilli</taxon>
        <taxon>Lactobacillales</taxon>
        <taxon>Enterococcaceae</taxon>
        <taxon>Vagococcus</taxon>
    </lineage>
</organism>
<dbReference type="GO" id="GO:0009228">
    <property type="term" value="P:thiamine biosynthetic process"/>
    <property type="evidence" value="ECO:0007669"/>
    <property type="project" value="UniProtKB-KW"/>
</dbReference>
<protein>
    <recommendedName>
        <fullName evidence="9">Thiamine-phosphate synthase</fullName>
        <shortName evidence="9">TP synthase</shortName>
        <shortName evidence="9">TPS</shortName>
        <ecNumber evidence="9">2.5.1.3</ecNumber>
    </recommendedName>
    <alternativeName>
        <fullName evidence="9">Thiamine-phosphate pyrophosphorylase</fullName>
        <shortName evidence="9">TMP pyrophosphorylase</shortName>
        <shortName evidence="9">TMP-PPase</shortName>
    </alternativeName>
</protein>
<dbReference type="OrthoDB" id="9812206at2"/>
<feature type="binding site" evidence="9">
    <location>
        <position position="73"/>
    </location>
    <ligand>
        <name>4-amino-2-methyl-5-(diphosphooxymethyl)pyrimidine</name>
        <dbReference type="ChEBI" id="CHEBI:57841"/>
    </ligand>
</feature>
<dbReference type="PANTHER" id="PTHR20857">
    <property type="entry name" value="THIAMINE-PHOSPHATE PYROPHOSPHORYLASE"/>
    <property type="match status" value="1"/>
</dbReference>
<accession>A0A430AQS3</accession>
<keyword evidence="2 9" id="KW-0808">Transferase</keyword>
<gene>
    <name evidence="9" type="primary">thiE</name>
    <name evidence="13" type="ORF">CBF27_10690</name>
</gene>
<evidence type="ECO:0000256" key="4">
    <source>
        <dbReference type="ARBA" id="ARBA00022842"/>
    </source>
</evidence>
<feature type="binding site" evidence="9">
    <location>
        <begin position="138"/>
        <end position="140"/>
    </location>
    <ligand>
        <name>2-[(2R,5Z)-2-carboxy-4-methylthiazol-5(2H)-ylidene]ethyl phosphate</name>
        <dbReference type="ChEBI" id="CHEBI:62899"/>
    </ligand>
</feature>
<feature type="binding site" evidence="9">
    <location>
        <position position="74"/>
    </location>
    <ligand>
        <name>Mg(2+)</name>
        <dbReference type="ChEBI" id="CHEBI:18420"/>
    </ligand>
</feature>
<name>A0A430AQS3_9ENTE</name>
<dbReference type="InterPro" id="IPR013785">
    <property type="entry name" value="Aldolase_TIM"/>
</dbReference>
<dbReference type="GO" id="GO:0005737">
    <property type="term" value="C:cytoplasm"/>
    <property type="evidence" value="ECO:0007669"/>
    <property type="project" value="TreeGrafter"/>
</dbReference>
<dbReference type="EMBL" id="NGKC01000012">
    <property type="protein sequence ID" value="RSU10469.1"/>
    <property type="molecule type" value="Genomic_DNA"/>
</dbReference>
<evidence type="ECO:0000259" key="12">
    <source>
        <dbReference type="Pfam" id="PF02581"/>
    </source>
</evidence>
<evidence type="ECO:0000256" key="8">
    <source>
        <dbReference type="ARBA" id="ARBA00047883"/>
    </source>
</evidence>
<evidence type="ECO:0000256" key="1">
    <source>
        <dbReference type="ARBA" id="ARBA00005165"/>
    </source>
</evidence>